<dbReference type="Proteomes" id="UP000676428">
    <property type="component" value="Chromosome"/>
</dbReference>
<dbReference type="EMBL" id="CP074572">
    <property type="protein sequence ID" value="QVK23814.1"/>
    <property type="molecule type" value="Genomic_DNA"/>
</dbReference>
<evidence type="ECO:0000313" key="4">
    <source>
        <dbReference type="Proteomes" id="UP000676428"/>
    </source>
</evidence>
<sequence>MKKLIYILSGVLVLQLLLTVTLNAQHSGIQGAAKPKALLALQDNDIDHISISGNDGKVVNLAKTNGKWLLSDQSDFPANQQQVTSLLAQILSLKHGLAVADSDNAAHRFKVAKDGFERKVVLSQQQVDMATLYLGTSASMRETHLRLEGETQVYLANLPVYRLPVTNKEWMQQDLLQLKNTNIKALTIGDTTLSRVIDHAQTSASQQQLPAAVANNGKVQKMVDKLIDDNGNSKDLKNAAPVTSDKPAWQLTPLAAGNRINLGAVNQALQQLSSLRVSDLLGVEPKANFGLDKPLLQFTVQRNQGDDVSYRLGQMSGSKDYVLKSSLSQQYFRLPQAQGTAFAAAFNASAFSEPLTPAKTDKAKLGSNPPKTVAEPTTGPKAHAK</sequence>
<organism evidence="3 4">
    <name type="scientific">Shewanella dokdonensis</name>
    <dbReference type="NCBI Taxonomy" id="712036"/>
    <lineage>
        <taxon>Bacteria</taxon>
        <taxon>Pseudomonadati</taxon>
        <taxon>Pseudomonadota</taxon>
        <taxon>Gammaproteobacteria</taxon>
        <taxon>Alteromonadales</taxon>
        <taxon>Shewanellaceae</taxon>
        <taxon>Shewanella</taxon>
    </lineage>
</organism>
<evidence type="ECO:0000259" key="2">
    <source>
        <dbReference type="Pfam" id="PF14238"/>
    </source>
</evidence>
<feature type="domain" description="DUF4340" evidence="2">
    <location>
        <begin position="68"/>
        <end position="294"/>
    </location>
</feature>
<dbReference type="Pfam" id="PF14238">
    <property type="entry name" value="DUF4340"/>
    <property type="match status" value="1"/>
</dbReference>
<gene>
    <name evidence="3" type="ORF">KHX94_03830</name>
</gene>
<evidence type="ECO:0000256" key="1">
    <source>
        <dbReference type="SAM" id="MobiDB-lite"/>
    </source>
</evidence>
<keyword evidence="4" id="KW-1185">Reference proteome</keyword>
<reference evidence="3 4" key="1">
    <citation type="journal article" date="2012" name="Int. J. Syst. Evol. Microbiol.">
        <title>Shewanella dokdonensis sp. nov., isolated from seawater.</title>
        <authorList>
            <person name="Sung H.R."/>
            <person name="Yoon J.H."/>
            <person name="Ghim S.Y."/>
        </authorList>
    </citation>
    <scope>NUCLEOTIDE SEQUENCE [LARGE SCALE GENOMIC DNA]</scope>
    <source>
        <strain evidence="3 4">DSM 23626</strain>
    </source>
</reference>
<feature type="region of interest" description="Disordered" evidence="1">
    <location>
        <begin position="357"/>
        <end position="385"/>
    </location>
</feature>
<dbReference type="InterPro" id="IPR025641">
    <property type="entry name" value="DUF4340"/>
</dbReference>
<name>A0ABX8DGI5_9GAMM</name>
<accession>A0ABX8DGI5</accession>
<dbReference type="RefSeq" id="WP_213682430.1">
    <property type="nucleotide sequence ID" value="NZ_CP074572.1"/>
</dbReference>
<proteinExistence type="predicted"/>
<protein>
    <submittedName>
        <fullName evidence="3">DUF4340 domain-containing protein</fullName>
    </submittedName>
</protein>
<evidence type="ECO:0000313" key="3">
    <source>
        <dbReference type="EMBL" id="QVK23814.1"/>
    </source>
</evidence>